<organism evidence="1 2">
    <name type="scientific">Dyadobacter psychrophilus</name>
    <dbReference type="NCBI Taxonomy" id="651661"/>
    <lineage>
        <taxon>Bacteria</taxon>
        <taxon>Pseudomonadati</taxon>
        <taxon>Bacteroidota</taxon>
        <taxon>Cytophagia</taxon>
        <taxon>Cytophagales</taxon>
        <taxon>Spirosomataceae</taxon>
        <taxon>Dyadobacter</taxon>
    </lineage>
</organism>
<evidence type="ECO:0000313" key="1">
    <source>
        <dbReference type="EMBL" id="SKB82508.1"/>
    </source>
</evidence>
<gene>
    <name evidence="1" type="ORF">SAMN05660293_02394</name>
</gene>
<sequence length="142" mass="16130">MMTKMKTHTTNYFDAFIQVAEDSPAKTGEVPPNKGPEKSVANIQFEMISKEPYKYTSDDVLFQTYATRQGFDKSDLAAEREKFFSKGQACLRASPLTKRYGWGVHSNSEGKVALYSLDSQEYEKFSNDDKVETVKAMRSKRA</sequence>
<keyword evidence="2" id="KW-1185">Reference proteome</keyword>
<dbReference type="Pfam" id="PF19654">
    <property type="entry name" value="DUF6157"/>
    <property type="match status" value="1"/>
</dbReference>
<dbReference type="InterPro" id="IPR046155">
    <property type="entry name" value="DUF6157"/>
</dbReference>
<dbReference type="AlphaFoldDB" id="A0A1T5EFB2"/>
<accession>A0A1T5EFB2</accession>
<dbReference type="EMBL" id="FUZA01000002">
    <property type="protein sequence ID" value="SKB82508.1"/>
    <property type="molecule type" value="Genomic_DNA"/>
</dbReference>
<proteinExistence type="predicted"/>
<dbReference type="STRING" id="651661.SAMN05660293_02394"/>
<evidence type="ECO:0000313" key="2">
    <source>
        <dbReference type="Proteomes" id="UP000190897"/>
    </source>
</evidence>
<reference evidence="2" key="1">
    <citation type="submission" date="2017-02" db="EMBL/GenBank/DDBJ databases">
        <authorList>
            <person name="Varghese N."/>
            <person name="Submissions S."/>
        </authorList>
    </citation>
    <scope>NUCLEOTIDE SEQUENCE [LARGE SCALE GENOMIC DNA]</scope>
    <source>
        <strain evidence="2">DSM 22270</strain>
    </source>
</reference>
<protein>
    <submittedName>
        <fullName evidence="1">Uncharacterized protein</fullName>
    </submittedName>
</protein>
<dbReference type="Proteomes" id="UP000190897">
    <property type="component" value="Unassembled WGS sequence"/>
</dbReference>
<name>A0A1T5EFB2_9BACT</name>